<feature type="compositionally biased region" description="Basic and acidic residues" evidence="1">
    <location>
        <begin position="159"/>
        <end position="185"/>
    </location>
</feature>
<feature type="compositionally biased region" description="Polar residues" evidence="1">
    <location>
        <begin position="274"/>
        <end position="285"/>
    </location>
</feature>
<feature type="region of interest" description="Disordered" evidence="1">
    <location>
        <begin position="116"/>
        <end position="185"/>
    </location>
</feature>
<reference evidence="2 3" key="1">
    <citation type="submission" date="2019-02" db="EMBL/GenBank/DDBJ databases">
        <title>Deep-cultivation of Planctomycetes and their phenomic and genomic characterization uncovers novel biology.</title>
        <authorList>
            <person name="Wiegand S."/>
            <person name="Jogler M."/>
            <person name="Boedeker C."/>
            <person name="Pinto D."/>
            <person name="Vollmers J."/>
            <person name="Rivas-Marin E."/>
            <person name="Kohn T."/>
            <person name="Peeters S.H."/>
            <person name="Heuer A."/>
            <person name="Rast P."/>
            <person name="Oberbeckmann S."/>
            <person name="Bunk B."/>
            <person name="Jeske O."/>
            <person name="Meyerdierks A."/>
            <person name="Storesund J.E."/>
            <person name="Kallscheuer N."/>
            <person name="Luecker S."/>
            <person name="Lage O.M."/>
            <person name="Pohl T."/>
            <person name="Merkel B.J."/>
            <person name="Hornburger P."/>
            <person name="Mueller R.-W."/>
            <person name="Bruemmer F."/>
            <person name="Labrenz M."/>
            <person name="Spormann A.M."/>
            <person name="Op Den Camp H."/>
            <person name="Overmann J."/>
            <person name="Amann R."/>
            <person name="Jetten M.S.M."/>
            <person name="Mascher T."/>
            <person name="Medema M.H."/>
            <person name="Devos D.P."/>
            <person name="Kaster A.-K."/>
            <person name="Ovreas L."/>
            <person name="Rohde M."/>
            <person name="Galperin M.Y."/>
            <person name="Jogler C."/>
        </authorList>
    </citation>
    <scope>NUCLEOTIDE SEQUENCE [LARGE SCALE GENOMIC DNA]</scope>
    <source>
        <strain evidence="2 3">Pla22</strain>
    </source>
</reference>
<feature type="region of interest" description="Disordered" evidence="1">
    <location>
        <begin position="266"/>
        <end position="343"/>
    </location>
</feature>
<dbReference type="Proteomes" id="UP000316598">
    <property type="component" value="Unassembled WGS sequence"/>
</dbReference>
<evidence type="ECO:0000313" key="3">
    <source>
        <dbReference type="Proteomes" id="UP000316598"/>
    </source>
</evidence>
<feature type="compositionally biased region" description="Polar residues" evidence="1">
    <location>
        <begin position="126"/>
        <end position="149"/>
    </location>
</feature>
<organism evidence="2 3">
    <name type="scientific">Rubripirellula amarantea</name>
    <dbReference type="NCBI Taxonomy" id="2527999"/>
    <lineage>
        <taxon>Bacteria</taxon>
        <taxon>Pseudomonadati</taxon>
        <taxon>Planctomycetota</taxon>
        <taxon>Planctomycetia</taxon>
        <taxon>Pirellulales</taxon>
        <taxon>Pirellulaceae</taxon>
        <taxon>Rubripirellula</taxon>
    </lineage>
</organism>
<sequence length="407" mass="45279">MLNYQTLFRLSQPSPMKMSTPLYAVLFAALAILPAIAEEPDGSIPKEPASQISDWALAGVIWSDASLTRKLANRAARESESPQQSAQYEELSRRSAKIVDAMEAFGWKQINRSSNLNGERSEAAPGSNNRISAKPSRQANADTSLNRAGSSRDAATLDSRIKRFDTETPADTDHPGIDDERTRRRTEMDLDNYRVDDFVDETDAESRNRADAIEDGVEKAIAAAAGRRGMGRGAVGRITEREAQTQSATMAYSNGSIYDADDYESDLDYGIGNGQTEPSIDSETANADDRDDDIDRNNPDPTVDGEDEMIAAMNREQSGNRTNTTRDRNIRSRNNLDQYTSERSKHVQDSRWVQFHLDANQSVWQDLTNRDNLVLQTRMALLKLQANMRAASEATDNEQLRESLGQF</sequence>
<name>A0A5C5WH45_9BACT</name>
<keyword evidence="3" id="KW-1185">Reference proteome</keyword>
<dbReference type="EMBL" id="SJPI01000003">
    <property type="protein sequence ID" value="TWT49323.1"/>
    <property type="molecule type" value="Genomic_DNA"/>
</dbReference>
<proteinExistence type="predicted"/>
<comment type="caution">
    <text evidence="2">The sequence shown here is derived from an EMBL/GenBank/DDBJ whole genome shotgun (WGS) entry which is preliminary data.</text>
</comment>
<gene>
    <name evidence="2" type="ORF">Pla22_45170</name>
</gene>
<evidence type="ECO:0000313" key="2">
    <source>
        <dbReference type="EMBL" id="TWT49323.1"/>
    </source>
</evidence>
<evidence type="ECO:0000256" key="1">
    <source>
        <dbReference type="SAM" id="MobiDB-lite"/>
    </source>
</evidence>
<accession>A0A5C5WH45</accession>
<dbReference type="AlphaFoldDB" id="A0A5C5WH45"/>
<protein>
    <submittedName>
        <fullName evidence="2">Uncharacterized protein</fullName>
    </submittedName>
</protein>